<evidence type="ECO:0000259" key="11">
    <source>
        <dbReference type="PROSITE" id="PS50885"/>
    </source>
</evidence>
<keyword evidence="13" id="KW-1185">Reference proteome</keyword>
<evidence type="ECO:0000256" key="6">
    <source>
        <dbReference type="ARBA" id="ARBA00023224"/>
    </source>
</evidence>
<dbReference type="Gene3D" id="6.10.340.10">
    <property type="match status" value="1"/>
</dbReference>
<protein>
    <submittedName>
        <fullName evidence="12">Methyl-accepting chemotaxis protein</fullName>
    </submittedName>
</protein>
<keyword evidence="2" id="KW-1003">Cell membrane</keyword>
<dbReference type="PROSITE" id="PS50885">
    <property type="entry name" value="HAMP"/>
    <property type="match status" value="1"/>
</dbReference>
<dbReference type="InterPro" id="IPR004089">
    <property type="entry name" value="MCPsignal_dom"/>
</dbReference>
<evidence type="ECO:0000256" key="9">
    <source>
        <dbReference type="SAM" id="Phobius"/>
    </source>
</evidence>
<name>A0ABT4CKN5_9CLOT</name>
<keyword evidence="4 9" id="KW-1133">Transmembrane helix</keyword>
<keyword evidence="3 9" id="KW-0812">Transmembrane</keyword>
<evidence type="ECO:0000256" key="4">
    <source>
        <dbReference type="ARBA" id="ARBA00022989"/>
    </source>
</evidence>
<keyword evidence="6 8" id="KW-0807">Transducer</keyword>
<reference evidence="12" key="1">
    <citation type="submission" date="2022-12" db="EMBL/GenBank/DDBJ databases">
        <authorList>
            <person name="Wang J."/>
        </authorList>
    </citation>
    <scope>NUCLEOTIDE SEQUENCE</scope>
    <source>
        <strain evidence="12">HY-42-06</strain>
    </source>
</reference>
<dbReference type="Pfam" id="PF00015">
    <property type="entry name" value="MCPsignal"/>
    <property type="match status" value="1"/>
</dbReference>
<dbReference type="SUPFAM" id="SSF103190">
    <property type="entry name" value="Sensory domain-like"/>
    <property type="match status" value="1"/>
</dbReference>
<dbReference type="Gene3D" id="1.10.287.950">
    <property type="entry name" value="Methyl-accepting chemotaxis protein"/>
    <property type="match status" value="1"/>
</dbReference>
<keyword evidence="5 9" id="KW-0472">Membrane</keyword>
<evidence type="ECO:0000256" key="3">
    <source>
        <dbReference type="ARBA" id="ARBA00022692"/>
    </source>
</evidence>
<dbReference type="Pfam" id="PF00672">
    <property type="entry name" value="HAMP"/>
    <property type="match status" value="1"/>
</dbReference>
<evidence type="ECO:0000313" key="12">
    <source>
        <dbReference type="EMBL" id="MCY6369609.1"/>
    </source>
</evidence>
<sequence>MLNSFKKKITAGFILVAFMCVILLTGISLYATNKALTNQMEKTGQTIGTIARHTVSKLKIDKTSKMSKIFSEIQEESSDDIVYISLADENTKLLAHSDSSKIGTTAVKDKMFDRAFKGEIVGGYYERSNGEHVYNVSMPLYNGDNVVGIISVGISTKGMEAIFSDYFKWILIISFIVIAIALGIALVISRNIVKPMNLMVKRMEKVSEGDFTVEFHAKSNDEIGKLMTALDYVMTTLRDVIGRVQTAAGNLDNVSQNLSSSSEEITATGEEVSRSIEEVAKVQTEQSSTISDTTEYVENFSGQLDLIHDRINKVSKSSNNVKESADIGSKDLKSLVAVINDMRSAFEYSAEKITFLDNNVGKITEVMDVINAVAEQTNLLALNAAIEAARAGEAGKGFSVVAEEIRKLAEQVLDSSKSITELVQTIMSNTKEVSQTTELVSNKMKTEMKTVDTTVESFKNIVKEVEETLPYIQNVYEAVDKSIEEKNKIVETIENINCVSQETAAATEEIASSIETQSASLEELSASAEELTSMADEFAEKVSRFKI</sequence>
<dbReference type="Proteomes" id="UP001079657">
    <property type="component" value="Unassembled WGS sequence"/>
</dbReference>
<evidence type="ECO:0000259" key="10">
    <source>
        <dbReference type="PROSITE" id="PS50111"/>
    </source>
</evidence>
<feature type="domain" description="Methyl-accepting transducer" evidence="10">
    <location>
        <begin position="261"/>
        <end position="518"/>
    </location>
</feature>
<dbReference type="Gene3D" id="3.30.450.20">
    <property type="entry name" value="PAS domain"/>
    <property type="match status" value="1"/>
</dbReference>
<evidence type="ECO:0000256" key="8">
    <source>
        <dbReference type="PROSITE-ProRule" id="PRU00284"/>
    </source>
</evidence>
<dbReference type="Pfam" id="PF17203">
    <property type="entry name" value="sCache_3_2"/>
    <property type="match status" value="1"/>
</dbReference>
<dbReference type="EMBL" id="JAPQES010000001">
    <property type="protein sequence ID" value="MCY6369609.1"/>
    <property type="molecule type" value="Genomic_DNA"/>
</dbReference>
<accession>A0ABT4CKN5</accession>
<dbReference type="PANTHER" id="PTHR32089">
    <property type="entry name" value="METHYL-ACCEPTING CHEMOTAXIS PROTEIN MCPB"/>
    <property type="match status" value="1"/>
</dbReference>
<dbReference type="InterPro" id="IPR003660">
    <property type="entry name" value="HAMP_dom"/>
</dbReference>
<proteinExistence type="inferred from homology"/>
<evidence type="ECO:0000256" key="1">
    <source>
        <dbReference type="ARBA" id="ARBA00004651"/>
    </source>
</evidence>
<dbReference type="SUPFAM" id="SSF58104">
    <property type="entry name" value="Methyl-accepting chemotaxis protein (MCP) signaling domain"/>
    <property type="match status" value="1"/>
</dbReference>
<dbReference type="CDD" id="cd06225">
    <property type="entry name" value="HAMP"/>
    <property type="match status" value="1"/>
</dbReference>
<comment type="subcellular location">
    <subcellularLocation>
        <location evidence="1">Cell membrane</location>
        <topology evidence="1">Multi-pass membrane protein</topology>
    </subcellularLocation>
</comment>
<comment type="caution">
    <text evidence="12">The sequence shown here is derived from an EMBL/GenBank/DDBJ whole genome shotgun (WGS) entry which is preliminary data.</text>
</comment>
<evidence type="ECO:0000256" key="7">
    <source>
        <dbReference type="ARBA" id="ARBA00029447"/>
    </source>
</evidence>
<evidence type="ECO:0000313" key="13">
    <source>
        <dbReference type="Proteomes" id="UP001079657"/>
    </source>
</evidence>
<organism evidence="12 13">
    <name type="scientific">Clostridium ganghwense</name>
    <dbReference type="NCBI Taxonomy" id="312089"/>
    <lineage>
        <taxon>Bacteria</taxon>
        <taxon>Bacillati</taxon>
        <taxon>Bacillota</taxon>
        <taxon>Clostridia</taxon>
        <taxon>Eubacteriales</taxon>
        <taxon>Clostridiaceae</taxon>
        <taxon>Clostridium</taxon>
    </lineage>
</organism>
<dbReference type="InterPro" id="IPR033463">
    <property type="entry name" value="sCache_3"/>
</dbReference>
<dbReference type="SMART" id="SM00283">
    <property type="entry name" value="MA"/>
    <property type="match status" value="1"/>
</dbReference>
<evidence type="ECO:0000256" key="5">
    <source>
        <dbReference type="ARBA" id="ARBA00023136"/>
    </source>
</evidence>
<gene>
    <name evidence="12" type="ORF">OXH55_02965</name>
</gene>
<evidence type="ECO:0000256" key="2">
    <source>
        <dbReference type="ARBA" id="ARBA00022475"/>
    </source>
</evidence>
<feature type="domain" description="HAMP" evidence="11">
    <location>
        <begin position="190"/>
        <end position="242"/>
    </location>
</feature>
<comment type="similarity">
    <text evidence="7">Belongs to the methyl-accepting chemotaxis (MCP) protein family.</text>
</comment>
<dbReference type="RefSeq" id="WP_268047984.1">
    <property type="nucleotide sequence ID" value="NZ_JAPQES010000001.1"/>
</dbReference>
<dbReference type="PANTHER" id="PTHR32089:SF112">
    <property type="entry name" value="LYSOZYME-LIKE PROTEIN-RELATED"/>
    <property type="match status" value="1"/>
</dbReference>
<feature type="transmembrane region" description="Helical" evidence="9">
    <location>
        <begin position="12"/>
        <end position="31"/>
    </location>
</feature>
<dbReference type="SMART" id="SM00304">
    <property type="entry name" value="HAMP"/>
    <property type="match status" value="1"/>
</dbReference>
<dbReference type="InterPro" id="IPR029151">
    <property type="entry name" value="Sensor-like_sf"/>
</dbReference>
<feature type="transmembrane region" description="Helical" evidence="9">
    <location>
        <begin position="169"/>
        <end position="193"/>
    </location>
</feature>
<dbReference type="PROSITE" id="PS50111">
    <property type="entry name" value="CHEMOTAXIS_TRANSDUC_2"/>
    <property type="match status" value="1"/>
</dbReference>